<protein>
    <submittedName>
        <fullName evidence="2">Uncharacterized protein</fullName>
    </submittedName>
</protein>
<dbReference type="Proteomes" id="UP000830729">
    <property type="component" value="Chromosome"/>
</dbReference>
<sequence>MATGPLPLVSQATVRAVGLGALAGAAYLSLVVGTMRAVYPSFSVREQWLSSLGDLRGLAYAFGGLWFVGTVAAALFVRFGAILPLAVLAFDYLVFVADPFVGDVQGPPALLLWVIYVPVLLLLGGAEYGSLVVASGGPPPVVALRNLAVGAVFLALVGRGLAAYLPVWRVLSVSHSLPVRVENDGGSPHCVEVTVFDATDETPVFTDRVRVEAGTTVALDDAITELGRYRIEAALPDGTTDEYVFEPRRRFSVIGVVVWVEGELGRLTVVGQGSGP</sequence>
<dbReference type="GeneID" id="72184275"/>
<feature type="transmembrane region" description="Helical" evidence="1">
    <location>
        <begin position="16"/>
        <end position="39"/>
    </location>
</feature>
<dbReference type="AlphaFoldDB" id="A0A8U0HVS6"/>
<feature type="transmembrane region" description="Helical" evidence="1">
    <location>
        <begin position="146"/>
        <end position="168"/>
    </location>
</feature>
<name>A0A8U0HVS6_9EURY</name>
<dbReference type="RefSeq" id="WP_248651225.1">
    <property type="nucleotide sequence ID" value="NZ_CP096659.1"/>
</dbReference>
<gene>
    <name evidence="2" type="ORF">M0R89_03710</name>
</gene>
<dbReference type="EMBL" id="CP096659">
    <property type="protein sequence ID" value="UPV75182.1"/>
    <property type="molecule type" value="Genomic_DNA"/>
</dbReference>
<keyword evidence="1" id="KW-0472">Membrane</keyword>
<keyword evidence="3" id="KW-1185">Reference proteome</keyword>
<feature type="transmembrane region" description="Helical" evidence="1">
    <location>
        <begin position="110"/>
        <end position="134"/>
    </location>
</feature>
<proteinExistence type="predicted"/>
<accession>A0A8U0HVS6</accession>
<reference evidence="2 3" key="1">
    <citation type="submission" date="2022-04" db="EMBL/GenBank/DDBJ databases">
        <title>Diverse halophilic archaea isolated from saline environments.</title>
        <authorList>
            <person name="Cui H.-L."/>
        </authorList>
    </citation>
    <scope>NUCLEOTIDE SEQUENCE [LARGE SCALE GENOMIC DNA]</scope>
    <source>
        <strain evidence="2 3">XZYJT49</strain>
    </source>
</reference>
<organism evidence="2 3">
    <name type="scientific">Halorussus limi</name>
    <dbReference type="NCBI Taxonomy" id="2938695"/>
    <lineage>
        <taxon>Archaea</taxon>
        <taxon>Methanobacteriati</taxon>
        <taxon>Methanobacteriota</taxon>
        <taxon>Stenosarchaea group</taxon>
        <taxon>Halobacteria</taxon>
        <taxon>Halobacteriales</taxon>
        <taxon>Haladaptataceae</taxon>
        <taxon>Halorussus</taxon>
    </lineage>
</organism>
<keyword evidence="1" id="KW-0812">Transmembrane</keyword>
<evidence type="ECO:0000313" key="2">
    <source>
        <dbReference type="EMBL" id="UPV75182.1"/>
    </source>
</evidence>
<feature type="transmembrane region" description="Helical" evidence="1">
    <location>
        <begin position="60"/>
        <end position="90"/>
    </location>
</feature>
<evidence type="ECO:0000256" key="1">
    <source>
        <dbReference type="SAM" id="Phobius"/>
    </source>
</evidence>
<dbReference type="KEGG" id="halx:M0R89_03710"/>
<evidence type="ECO:0000313" key="3">
    <source>
        <dbReference type="Proteomes" id="UP000830729"/>
    </source>
</evidence>
<keyword evidence="1" id="KW-1133">Transmembrane helix</keyword>